<feature type="transmembrane region" description="Helical" evidence="1">
    <location>
        <begin position="7"/>
        <end position="26"/>
    </location>
</feature>
<dbReference type="Proteomes" id="UP001054252">
    <property type="component" value="Unassembled WGS sequence"/>
</dbReference>
<reference evidence="2 3" key="1">
    <citation type="journal article" date="2021" name="Commun. Biol.">
        <title>The genome of Shorea leprosula (Dipterocarpaceae) highlights the ecological relevance of drought in aseasonal tropical rainforests.</title>
        <authorList>
            <person name="Ng K.K.S."/>
            <person name="Kobayashi M.J."/>
            <person name="Fawcett J.A."/>
            <person name="Hatakeyama M."/>
            <person name="Paape T."/>
            <person name="Ng C.H."/>
            <person name="Ang C.C."/>
            <person name="Tnah L.H."/>
            <person name="Lee C.T."/>
            <person name="Nishiyama T."/>
            <person name="Sese J."/>
            <person name="O'Brien M.J."/>
            <person name="Copetti D."/>
            <person name="Mohd Noor M.I."/>
            <person name="Ong R.C."/>
            <person name="Putra M."/>
            <person name="Sireger I.Z."/>
            <person name="Indrioko S."/>
            <person name="Kosugi Y."/>
            <person name="Izuno A."/>
            <person name="Isagi Y."/>
            <person name="Lee S.L."/>
            <person name="Shimizu K.K."/>
        </authorList>
    </citation>
    <scope>NUCLEOTIDE SEQUENCE [LARGE SCALE GENOMIC DNA]</scope>
    <source>
        <strain evidence="2">214</strain>
    </source>
</reference>
<gene>
    <name evidence="2" type="ORF">SLEP1_g6633</name>
</gene>
<protein>
    <submittedName>
        <fullName evidence="2">Uncharacterized protein</fullName>
    </submittedName>
</protein>
<comment type="caution">
    <text evidence="2">The sequence shown here is derived from an EMBL/GenBank/DDBJ whole genome shotgun (WGS) entry which is preliminary data.</text>
</comment>
<evidence type="ECO:0000313" key="2">
    <source>
        <dbReference type="EMBL" id="GKU92985.1"/>
    </source>
</evidence>
<proteinExistence type="predicted"/>
<keyword evidence="3" id="KW-1185">Reference proteome</keyword>
<organism evidence="2 3">
    <name type="scientific">Rubroshorea leprosula</name>
    <dbReference type="NCBI Taxonomy" id="152421"/>
    <lineage>
        <taxon>Eukaryota</taxon>
        <taxon>Viridiplantae</taxon>
        <taxon>Streptophyta</taxon>
        <taxon>Embryophyta</taxon>
        <taxon>Tracheophyta</taxon>
        <taxon>Spermatophyta</taxon>
        <taxon>Magnoliopsida</taxon>
        <taxon>eudicotyledons</taxon>
        <taxon>Gunneridae</taxon>
        <taxon>Pentapetalae</taxon>
        <taxon>rosids</taxon>
        <taxon>malvids</taxon>
        <taxon>Malvales</taxon>
        <taxon>Dipterocarpaceae</taxon>
        <taxon>Rubroshorea</taxon>
    </lineage>
</organism>
<keyword evidence="1" id="KW-0472">Membrane</keyword>
<keyword evidence="1" id="KW-0812">Transmembrane</keyword>
<name>A0AAV5I1P9_9ROSI</name>
<evidence type="ECO:0000256" key="1">
    <source>
        <dbReference type="SAM" id="Phobius"/>
    </source>
</evidence>
<accession>A0AAV5I1P9</accession>
<keyword evidence="1" id="KW-1133">Transmembrane helix</keyword>
<dbReference type="AlphaFoldDB" id="A0AAV5I1P9"/>
<evidence type="ECO:0000313" key="3">
    <source>
        <dbReference type="Proteomes" id="UP001054252"/>
    </source>
</evidence>
<sequence length="61" mass="7240">MTYRRDVYFVFVPVSVFRDYTCWYAISLIKGYPFLLTELFHSFSLFTISGNEVKDGEKRGE</sequence>
<dbReference type="EMBL" id="BPVZ01000006">
    <property type="protein sequence ID" value="GKU92985.1"/>
    <property type="molecule type" value="Genomic_DNA"/>
</dbReference>